<dbReference type="InterPro" id="IPR036318">
    <property type="entry name" value="FAD-bd_PCMH-like_sf"/>
</dbReference>
<reference evidence="6" key="1">
    <citation type="journal article" date="2020" name="Stud. Mycol.">
        <title>101 Dothideomycetes genomes: a test case for predicting lifestyles and emergence of pathogens.</title>
        <authorList>
            <person name="Haridas S."/>
            <person name="Albert R."/>
            <person name="Binder M."/>
            <person name="Bloem J."/>
            <person name="Labutti K."/>
            <person name="Salamov A."/>
            <person name="Andreopoulos B."/>
            <person name="Baker S."/>
            <person name="Barry K."/>
            <person name="Bills G."/>
            <person name="Bluhm B."/>
            <person name="Cannon C."/>
            <person name="Castanera R."/>
            <person name="Culley D."/>
            <person name="Daum C."/>
            <person name="Ezra D."/>
            <person name="Gonzalez J."/>
            <person name="Henrissat B."/>
            <person name="Kuo A."/>
            <person name="Liang C."/>
            <person name="Lipzen A."/>
            <person name="Lutzoni F."/>
            <person name="Magnuson J."/>
            <person name="Mondo S."/>
            <person name="Nolan M."/>
            <person name="Ohm R."/>
            <person name="Pangilinan J."/>
            <person name="Park H.-J."/>
            <person name="Ramirez L."/>
            <person name="Alfaro M."/>
            <person name="Sun H."/>
            <person name="Tritt A."/>
            <person name="Yoshinaga Y."/>
            <person name="Zwiers L.-H."/>
            <person name="Turgeon B."/>
            <person name="Goodwin S."/>
            <person name="Spatafora J."/>
            <person name="Crous P."/>
            <person name="Grigoriev I."/>
        </authorList>
    </citation>
    <scope>NUCLEOTIDE SEQUENCE</scope>
    <source>
        <strain evidence="6">CBS 161.51</strain>
    </source>
</reference>
<evidence type="ECO:0000313" key="7">
    <source>
        <dbReference type="Proteomes" id="UP000800038"/>
    </source>
</evidence>
<dbReference type="SUPFAM" id="SSF56176">
    <property type="entry name" value="FAD-binding/transporter-associated domain-like"/>
    <property type="match status" value="1"/>
</dbReference>
<dbReference type="AlphaFoldDB" id="A0A6A5S935"/>
<dbReference type="OrthoDB" id="2151789at2759"/>
<dbReference type="Pfam" id="PF01565">
    <property type="entry name" value="FAD_binding_4"/>
    <property type="match status" value="1"/>
</dbReference>
<accession>A0A6A5S935</accession>
<gene>
    <name evidence="6" type="ORF">EJ02DRAFT_298383</name>
</gene>
<feature type="domain" description="FAD linked oxidase N-terminal" evidence="5">
    <location>
        <begin position="11"/>
        <end position="91"/>
    </location>
</feature>
<name>A0A6A5S935_9PLEO</name>
<dbReference type="PANTHER" id="PTHR42973:SF34">
    <property type="entry name" value="FAD BINDING DOMAIN PROTEIN (AFU_ORTHOLOGUE AFUA_3G02770)"/>
    <property type="match status" value="1"/>
</dbReference>
<comment type="similarity">
    <text evidence="1">Belongs to the oxygen-dependent FAD-linked oxidoreductase family.</text>
</comment>
<evidence type="ECO:0000259" key="5">
    <source>
        <dbReference type="Pfam" id="PF01565"/>
    </source>
</evidence>
<feature type="non-terminal residue" evidence="6">
    <location>
        <position position="1"/>
    </location>
</feature>
<feature type="non-terminal residue" evidence="6">
    <location>
        <position position="91"/>
    </location>
</feature>
<keyword evidence="4" id="KW-0560">Oxidoreductase</keyword>
<keyword evidence="3" id="KW-0274">FAD</keyword>
<dbReference type="InterPro" id="IPR006094">
    <property type="entry name" value="Oxid_FAD_bind_N"/>
</dbReference>
<evidence type="ECO:0000313" key="6">
    <source>
        <dbReference type="EMBL" id="KAF1934936.1"/>
    </source>
</evidence>
<evidence type="ECO:0000256" key="2">
    <source>
        <dbReference type="ARBA" id="ARBA00022630"/>
    </source>
</evidence>
<evidence type="ECO:0000256" key="3">
    <source>
        <dbReference type="ARBA" id="ARBA00022827"/>
    </source>
</evidence>
<dbReference type="InterPro" id="IPR050416">
    <property type="entry name" value="FAD-linked_Oxidoreductase"/>
</dbReference>
<dbReference type="InterPro" id="IPR016169">
    <property type="entry name" value="FAD-bd_PCMH_sub2"/>
</dbReference>
<organism evidence="6 7">
    <name type="scientific">Clathrospora elynae</name>
    <dbReference type="NCBI Taxonomy" id="706981"/>
    <lineage>
        <taxon>Eukaryota</taxon>
        <taxon>Fungi</taxon>
        <taxon>Dikarya</taxon>
        <taxon>Ascomycota</taxon>
        <taxon>Pezizomycotina</taxon>
        <taxon>Dothideomycetes</taxon>
        <taxon>Pleosporomycetidae</taxon>
        <taxon>Pleosporales</taxon>
        <taxon>Diademaceae</taxon>
        <taxon>Clathrospora</taxon>
    </lineage>
</organism>
<keyword evidence="7" id="KW-1185">Reference proteome</keyword>
<dbReference type="GO" id="GO:0016491">
    <property type="term" value="F:oxidoreductase activity"/>
    <property type="evidence" value="ECO:0007669"/>
    <property type="project" value="UniProtKB-KW"/>
</dbReference>
<sequence length="91" mass="9810">YWSAQQVTVNPRCVFKPANKTKVSSLVLLSRLTQCPFAVKSGGHAAFAGASNIDGGITVSMESFNQVMVSKENKYANVGPGNRWVDVYATL</sequence>
<dbReference type="GO" id="GO:0050660">
    <property type="term" value="F:flavin adenine dinucleotide binding"/>
    <property type="evidence" value="ECO:0007669"/>
    <property type="project" value="InterPro"/>
</dbReference>
<evidence type="ECO:0000256" key="4">
    <source>
        <dbReference type="ARBA" id="ARBA00023002"/>
    </source>
</evidence>
<dbReference type="PANTHER" id="PTHR42973">
    <property type="entry name" value="BINDING OXIDOREDUCTASE, PUTATIVE (AFU_ORTHOLOGUE AFUA_1G17690)-RELATED"/>
    <property type="match status" value="1"/>
</dbReference>
<dbReference type="Gene3D" id="3.30.465.10">
    <property type="match status" value="1"/>
</dbReference>
<dbReference type="Proteomes" id="UP000800038">
    <property type="component" value="Unassembled WGS sequence"/>
</dbReference>
<protein>
    <recommendedName>
        <fullName evidence="5">FAD linked oxidase N-terminal domain-containing protein</fullName>
    </recommendedName>
</protein>
<proteinExistence type="inferred from homology"/>
<evidence type="ECO:0000256" key="1">
    <source>
        <dbReference type="ARBA" id="ARBA00005466"/>
    </source>
</evidence>
<keyword evidence="2" id="KW-0285">Flavoprotein</keyword>
<dbReference type="EMBL" id="ML976341">
    <property type="protein sequence ID" value="KAF1934936.1"/>
    <property type="molecule type" value="Genomic_DNA"/>
</dbReference>